<keyword evidence="4" id="KW-1185">Reference proteome</keyword>
<dbReference type="EMBL" id="VJXX01000001">
    <property type="protein sequence ID" value="MPY09135.1"/>
    <property type="molecule type" value="Genomic_DNA"/>
</dbReference>
<feature type="compositionally biased region" description="Polar residues" evidence="1">
    <location>
        <begin position="58"/>
        <end position="71"/>
    </location>
</feature>
<feature type="signal peptide" evidence="2">
    <location>
        <begin position="1"/>
        <end position="30"/>
    </location>
</feature>
<keyword evidence="2" id="KW-0732">Signal</keyword>
<accession>A0A7X1NLH9</accession>
<reference evidence="4" key="1">
    <citation type="submission" date="2019-07" db="EMBL/GenBank/DDBJ databases">
        <title>Arthrobacter KR32 sp. nov., isolated from mountain cheese made of cows milk.</title>
        <authorList>
            <person name="Flegler A."/>
        </authorList>
    </citation>
    <scope>NUCLEOTIDE SEQUENCE [LARGE SCALE GENOMIC DNA]</scope>
    <source>
        <strain evidence="4">KR32</strain>
    </source>
</reference>
<evidence type="ECO:0000256" key="2">
    <source>
        <dbReference type="SAM" id="SignalP"/>
    </source>
</evidence>
<dbReference type="OrthoDB" id="3174999at2"/>
<dbReference type="AlphaFoldDB" id="A0A7X1NLH9"/>
<evidence type="ECO:0008006" key="5">
    <source>
        <dbReference type="Google" id="ProtNLM"/>
    </source>
</evidence>
<evidence type="ECO:0000256" key="1">
    <source>
        <dbReference type="SAM" id="MobiDB-lite"/>
    </source>
</evidence>
<feature type="chain" id="PRO_5030641451" description="Lipoprotein" evidence="2">
    <location>
        <begin position="31"/>
        <end position="157"/>
    </location>
</feature>
<evidence type="ECO:0000313" key="3">
    <source>
        <dbReference type="EMBL" id="MPY09135.1"/>
    </source>
</evidence>
<proteinExistence type="predicted"/>
<dbReference type="Proteomes" id="UP000326464">
    <property type="component" value="Unassembled WGS sequence"/>
</dbReference>
<protein>
    <recommendedName>
        <fullName evidence="5">Lipoprotein</fullName>
    </recommendedName>
</protein>
<evidence type="ECO:0000313" key="4">
    <source>
        <dbReference type="Proteomes" id="UP000326464"/>
    </source>
</evidence>
<gene>
    <name evidence="3" type="ORF">FNH21_00005</name>
</gene>
<comment type="caution">
    <text evidence="3">The sequence shown here is derived from an EMBL/GenBank/DDBJ whole genome shotgun (WGS) entry which is preliminary data.</text>
</comment>
<feature type="region of interest" description="Disordered" evidence="1">
    <location>
        <begin position="52"/>
        <end position="71"/>
    </location>
</feature>
<organism evidence="3 4">
    <name type="scientific">Arthrobacter bussei</name>
    <dbReference type="NCBI Taxonomy" id="2594179"/>
    <lineage>
        <taxon>Bacteria</taxon>
        <taxon>Bacillati</taxon>
        <taxon>Actinomycetota</taxon>
        <taxon>Actinomycetes</taxon>
        <taxon>Micrococcales</taxon>
        <taxon>Micrococcaceae</taxon>
        <taxon>Arthrobacter</taxon>
    </lineage>
</organism>
<name>A0A7X1NLH9_9MICC</name>
<sequence>MCQGEFMKKLTTSVALTFAAALALSGCGEADTPTTETVESAESVTEDAPQIPDLVGSWKQSNPNSEENYQQATVTADTITIEWVADGGNTTSIYWIGTFEAPTEENGSFTSVRDKEATNSALLASTEDSKDFMFEGETITYKVSALGTTTTVELEKN</sequence>